<protein>
    <submittedName>
        <fullName evidence="2">Uncharacterized protein</fullName>
    </submittedName>
</protein>
<feature type="compositionally biased region" description="Basic residues" evidence="1">
    <location>
        <begin position="135"/>
        <end position="157"/>
    </location>
</feature>
<gene>
    <name evidence="2" type="ORF">CVT26_014357</name>
</gene>
<keyword evidence="3" id="KW-1185">Reference proteome</keyword>
<feature type="compositionally biased region" description="Basic and acidic residues" evidence="1">
    <location>
        <begin position="10"/>
        <end position="97"/>
    </location>
</feature>
<evidence type="ECO:0000313" key="2">
    <source>
        <dbReference type="EMBL" id="PPQ99107.1"/>
    </source>
</evidence>
<proteinExistence type="predicted"/>
<organism evidence="2 3">
    <name type="scientific">Gymnopilus dilepis</name>
    <dbReference type="NCBI Taxonomy" id="231916"/>
    <lineage>
        <taxon>Eukaryota</taxon>
        <taxon>Fungi</taxon>
        <taxon>Dikarya</taxon>
        <taxon>Basidiomycota</taxon>
        <taxon>Agaricomycotina</taxon>
        <taxon>Agaricomycetes</taxon>
        <taxon>Agaricomycetidae</taxon>
        <taxon>Agaricales</taxon>
        <taxon>Agaricineae</taxon>
        <taxon>Hymenogastraceae</taxon>
        <taxon>Gymnopilus</taxon>
    </lineage>
</organism>
<feature type="compositionally biased region" description="Polar residues" evidence="1">
    <location>
        <begin position="252"/>
        <end position="270"/>
    </location>
</feature>
<feature type="compositionally biased region" description="Basic and acidic residues" evidence="1">
    <location>
        <begin position="274"/>
        <end position="289"/>
    </location>
</feature>
<feature type="region of interest" description="Disordered" evidence="1">
    <location>
        <begin position="1"/>
        <end position="395"/>
    </location>
</feature>
<dbReference type="Proteomes" id="UP000284706">
    <property type="component" value="Unassembled WGS sequence"/>
</dbReference>
<name>A0A409Y7W0_9AGAR</name>
<dbReference type="InParanoid" id="A0A409Y7W0"/>
<dbReference type="STRING" id="231916.A0A409Y7W0"/>
<dbReference type="EMBL" id="NHYE01001079">
    <property type="protein sequence ID" value="PPQ99107.1"/>
    <property type="molecule type" value="Genomic_DNA"/>
</dbReference>
<evidence type="ECO:0000313" key="3">
    <source>
        <dbReference type="Proteomes" id="UP000284706"/>
    </source>
</evidence>
<comment type="caution">
    <text evidence="2">The sequence shown here is derived from an EMBL/GenBank/DDBJ whole genome shotgun (WGS) entry which is preliminary data.</text>
</comment>
<sequence>MASLPPRPETTPKPRDDRRPPPDDRDRDRDRLTASRLRPAERERERERLPIPEHDRPYVPRKSDSYVPGSRRESDRRDYDDRDRRPYVRDRRDYDRSPRRRSPDRRPYERERPYRRSPSPYRRPGYSRRDSRSPPRYRRRSRTPPRQRPRSRSRSPRRPSPIRLGNHSIAPSPRERSPHRSSSHRNRSRSPDRRLSKSSIPPRKSTPPAAALPKDDVVREQPTPSEPRISVEEKVVPPTALEENPPLEDSKATSNDKITDSSATTSQSHPSARPLKENVQEDVKVRGSEHPVSSPAAGKRTEQAGSPSVVVGPSAASASIQAPSLPLSASLKPPNVIEPPRGPSHGMQSQPSWQYPPKVPRSPPRAPRGHRPPLHQVPHAIPPQEPRRAHGLPTFPKYERPRQLIEFEHEISRYEMLRKNYAINHLNEVKELRRALHELDMTSIDLRAAENRHRIADLQLEKAKAGVLGIDAVDIVEV</sequence>
<dbReference type="AlphaFoldDB" id="A0A409Y7W0"/>
<feature type="compositionally biased region" description="Low complexity" evidence="1">
    <location>
        <begin position="304"/>
        <end position="334"/>
    </location>
</feature>
<reference evidence="2 3" key="1">
    <citation type="journal article" date="2018" name="Evol. Lett.">
        <title>Horizontal gene cluster transfer increased hallucinogenic mushroom diversity.</title>
        <authorList>
            <person name="Reynolds H.T."/>
            <person name="Vijayakumar V."/>
            <person name="Gluck-Thaler E."/>
            <person name="Korotkin H.B."/>
            <person name="Matheny P.B."/>
            <person name="Slot J.C."/>
        </authorList>
    </citation>
    <scope>NUCLEOTIDE SEQUENCE [LARGE SCALE GENOMIC DNA]</scope>
    <source>
        <strain evidence="2 3">SRW20</strain>
    </source>
</reference>
<dbReference type="OrthoDB" id="3269397at2759"/>
<feature type="compositionally biased region" description="Basic and acidic residues" evidence="1">
    <location>
        <begin position="104"/>
        <end position="114"/>
    </location>
</feature>
<feature type="compositionally biased region" description="Pro residues" evidence="1">
    <location>
        <begin position="357"/>
        <end position="366"/>
    </location>
</feature>
<accession>A0A409Y7W0</accession>
<evidence type="ECO:0000256" key="1">
    <source>
        <dbReference type="SAM" id="MobiDB-lite"/>
    </source>
</evidence>
<feature type="compositionally biased region" description="Basic residues" evidence="1">
    <location>
        <begin position="179"/>
        <end position="188"/>
    </location>
</feature>